<accession>A0A9P5XEM8</accession>
<reference evidence="2" key="1">
    <citation type="submission" date="2020-11" db="EMBL/GenBank/DDBJ databases">
        <authorList>
            <consortium name="DOE Joint Genome Institute"/>
            <person name="Ahrendt S."/>
            <person name="Riley R."/>
            <person name="Andreopoulos W."/>
            <person name="Labutti K."/>
            <person name="Pangilinan J."/>
            <person name="Ruiz-Duenas F.J."/>
            <person name="Barrasa J.M."/>
            <person name="Sanchez-Garcia M."/>
            <person name="Camarero S."/>
            <person name="Miyauchi S."/>
            <person name="Serrano A."/>
            <person name="Linde D."/>
            <person name="Babiker R."/>
            <person name="Drula E."/>
            <person name="Ayuso-Fernandez I."/>
            <person name="Pacheco R."/>
            <person name="Padilla G."/>
            <person name="Ferreira P."/>
            <person name="Barriuso J."/>
            <person name="Kellner H."/>
            <person name="Castanera R."/>
            <person name="Alfaro M."/>
            <person name="Ramirez L."/>
            <person name="Pisabarro A.G."/>
            <person name="Kuo A."/>
            <person name="Tritt A."/>
            <person name="Lipzen A."/>
            <person name="He G."/>
            <person name="Yan M."/>
            <person name="Ng V."/>
            <person name="Cullen D."/>
            <person name="Martin F."/>
            <person name="Rosso M.-N."/>
            <person name="Henrissat B."/>
            <person name="Hibbett D."/>
            <person name="Martinez A.T."/>
            <person name="Grigoriev I.V."/>
        </authorList>
    </citation>
    <scope>NUCLEOTIDE SEQUENCE</scope>
    <source>
        <strain evidence="2">MF-IS2</strain>
    </source>
</reference>
<dbReference type="InterPro" id="IPR052979">
    <property type="entry name" value="Adenylate-forming_domain"/>
</dbReference>
<keyword evidence="3" id="KW-1185">Reference proteome</keyword>
<evidence type="ECO:0000313" key="2">
    <source>
        <dbReference type="EMBL" id="KAF9448406.1"/>
    </source>
</evidence>
<dbReference type="EMBL" id="MU151162">
    <property type="protein sequence ID" value="KAF9448406.1"/>
    <property type="molecule type" value="Genomic_DNA"/>
</dbReference>
<keyword evidence="1" id="KW-1133">Transmembrane helix</keyword>
<sequence length="344" mass="37917">MNPRISSEYGPHTVHKNNATIAVSLDEEGISTLYCKPFGVASPVNTGIFIWYVVKVVSANDLACATVANPFVFHPSMPGPIHTSAIYTNTPLVIYPSGFVLPQPAFTASEVSIPAVAYLEPFGSPFSLAGLRRSLLNAKERVYCLIARLPPFQSPPSQPPAALWFFSPVWALYGLWYALLMVLCPHEPKSKNHIPLFTNDNAPAEIPLGKTLVHNHYISLVVIFALFAAVSRMHLRKYKACNEVLSHCVLSTLTMPHPHSWKFHSSLGYAFDQMVWGFATIAVPRKDRPVITSRAGGWTNKGIAEPPFEIWVRGAPAWDMTSVACLFRKVLFVRTGPGIAPTHL</sequence>
<evidence type="ECO:0000313" key="3">
    <source>
        <dbReference type="Proteomes" id="UP000807342"/>
    </source>
</evidence>
<dbReference type="OrthoDB" id="3142841at2759"/>
<evidence type="ECO:0000256" key="1">
    <source>
        <dbReference type="SAM" id="Phobius"/>
    </source>
</evidence>
<comment type="caution">
    <text evidence="2">The sequence shown here is derived from an EMBL/GenBank/DDBJ whole genome shotgun (WGS) entry which is preliminary data.</text>
</comment>
<name>A0A9P5XEM8_9AGAR</name>
<dbReference type="PANTHER" id="PTHR33927:SF5">
    <property type="entry name" value="ENZYME, PUTATIVE (AFU_ORTHOLOGUE AFUA_8G01222)-RELATED"/>
    <property type="match status" value="1"/>
</dbReference>
<proteinExistence type="predicted"/>
<keyword evidence="1" id="KW-0812">Transmembrane</keyword>
<keyword evidence="1" id="KW-0472">Membrane</keyword>
<dbReference type="PANTHER" id="PTHR33927">
    <property type="entry name" value="TRANSMEMBRANE PROTEIN"/>
    <property type="match status" value="1"/>
</dbReference>
<feature type="transmembrane region" description="Helical" evidence="1">
    <location>
        <begin position="217"/>
        <end position="235"/>
    </location>
</feature>
<organism evidence="2 3">
    <name type="scientific">Macrolepiota fuliginosa MF-IS2</name>
    <dbReference type="NCBI Taxonomy" id="1400762"/>
    <lineage>
        <taxon>Eukaryota</taxon>
        <taxon>Fungi</taxon>
        <taxon>Dikarya</taxon>
        <taxon>Basidiomycota</taxon>
        <taxon>Agaricomycotina</taxon>
        <taxon>Agaricomycetes</taxon>
        <taxon>Agaricomycetidae</taxon>
        <taxon>Agaricales</taxon>
        <taxon>Agaricineae</taxon>
        <taxon>Agaricaceae</taxon>
        <taxon>Macrolepiota</taxon>
    </lineage>
</organism>
<feature type="transmembrane region" description="Helical" evidence="1">
    <location>
        <begin position="161"/>
        <end position="183"/>
    </location>
</feature>
<dbReference type="Proteomes" id="UP000807342">
    <property type="component" value="Unassembled WGS sequence"/>
</dbReference>
<gene>
    <name evidence="2" type="ORF">P691DRAFT_775411</name>
</gene>
<dbReference type="AlphaFoldDB" id="A0A9P5XEM8"/>
<protein>
    <submittedName>
        <fullName evidence="2">Uncharacterized protein</fullName>
    </submittedName>
</protein>